<comment type="caution">
    <text evidence="1">The sequence shown here is derived from an EMBL/GenBank/DDBJ whole genome shotgun (WGS) entry which is preliminary data.</text>
</comment>
<evidence type="ECO:0000313" key="1">
    <source>
        <dbReference type="EMBL" id="KYD22080.1"/>
    </source>
</evidence>
<reference evidence="1 2" key="1">
    <citation type="submission" date="2016-01" db="EMBL/GenBank/DDBJ databases">
        <title>Draft Genome Sequences of Seven Thermophilic Sporeformers Isolated from Foods.</title>
        <authorList>
            <person name="Berendsen E.M."/>
            <person name="Wells-Bennik M.H."/>
            <person name="Krawcyk A.O."/>
            <person name="De Jong A."/>
            <person name="Holsappel S."/>
            <person name="Eijlander R.T."/>
            <person name="Kuipers O.P."/>
        </authorList>
    </citation>
    <scope>NUCLEOTIDE SEQUENCE [LARGE SCALE GENOMIC DNA]</scope>
    <source>
        <strain evidence="1 2">B4135</strain>
    </source>
</reference>
<protein>
    <submittedName>
        <fullName evidence="1">Uncharacterized protein</fullName>
    </submittedName>
</protein>
<dbReference type="Proteomes" id="UP000075683">
    <property type="component" value="Unassembled WGS sequence"/>
</dbReference>
<organism evidence="1 2">
    <name type="scientific">Caldibacillus debilis</name>
    <dbReference type="NCBI Taxonomy" id="301148"/>
    <lineage>
        <taxon>Bacteria</taxon>
        <taxon>Bacillati</taxon>
        <taxon>Bacillota</taxon>
        <taxon>Bacilli</taxon>
        <taxon>Bacillales</taxon>
        <taxon>Bacillaceae</taxon>
        <taxon>Caldibacillus</taxon>
    </lineage>
</organism>
<proteinExistence type="predicted"/>
<accession>A0A150MC04</accession>
<dbReference type="AlphaFoldDB" id="A0A150MC04"/>
<name>A0A150MC04_9BACI</name>
<gene>
    <name evidence="1" type="ORF">B4135_1425</name>
</gene>
<dbReference type="STRING" id="301148.B4135_1425"/>
<evidence type="ECO:0000313" key="2">
    <source>
        <dbReference type="Proteomes" id="UP000075683"/>
    </source>
</evidence>
<sequence length="41" mass="4871">MHRITRNLIHPEAEIRSWTQKGFSMIRRNAGKINLAIHFLL</sequence>
<dbReference type="EMBL" id="LQYT01000013">
    <property type="protein sequence ID" value="KYD22080.1"/>
    <property type="molecule type" value="Genomic_DNA"/>
</dbReference>